<sequence length="588" mass="67670">MPLTSRWYAHIVLIMSAVLLVYAQTVDVPFYLDDFSSIQENPVIYQWKGTLAELWNFSALRILGYYTFALNFQVHQFEVFGYHIVNIAIHMLAGLSVFLFVHSLMQTPVMRHYLTDNSKHWLPLLVALLFVLHPLQTQAVTYIVQRLASMAALFYISALVCYLQLRLEKNTLQQSAWLGLCLVFCLCAFFTKQNTATLPLAFLLLELLCFPIYKKRLQLITVGTIASLFIIWALLALLLGANPFSLTAMQALTQETQEISRTIYLATQFSVLWTYISLFFFPIGQHIDYSYPIASSFWDTTALLALSGHLCILIIAFYSVKRLPLLALSIFFYYLTHLVESSVIPITDVVFEHRTYLPNLGLCLLSAWFLLEVIYKHFDRRMSLLFILIILVTLSVMTWKRNQLWRDPIALWQDNTQKSPKKERGWIILGKHLIQANRPLEGIQALQNSMTRVTDENGNQSVRITVETILNLVVAHRMLKEYDEAIALINQAIASPSLRPFDRSKFFVNQGNIFYEQKRYAESEASYRQAIQYYPESLTARANLASILATTNREMEAIQLYEEILKIDPNNAVISENLQKVKSGQHLN</sequence>
<reference evidence="3 4" key="1">
    <citation type="submission" date="2011-11" db="EMBL/GenBank/DDBJ databases">
        <title>Improved High-Quality Draft sequence of Beggiatoa alba B18lD.</title>
        <authorList>
            <consortium name="US DOE Joint Genome Institute"/>
            <person name="Lucas S."/>
            <person name="Han J."/>
            <person name="Lapidus A."/>
            <person name="Cheng J.-F."/>
            <person name="Goodwin L."/>
            <person name="Pitluck S."/>
            <person name="Peters L."/>
            <person name="Mikhailova N."/>
            <person name="Held B."/>
            <person name="Detter J.C."/>
            <person name="Han C."/>
            <person name="Tapia R."/>
            <person name="Land M."/>
            <person name="Hauser L."/>
            <person name="Kyrpides N."/>
            <person name="Ivanova N."/>
            <person name="Pagani I."/>
            <person name="Samuel K."/>
            <person name="Teske A."/>
            <person name="Mueller J."/>
            <person name="Woyke T."/>
        </authorList>
    </citation>
    <scope>NUCLEOTIDE SEQUENCE [LARGE SCALE GENOMIC DNA]</scope>
    <source>
        <strain evidence="3 4">B18LD</strain>
    </source>
</reference>
<feature type="transmembrane region" description="Helical" evidence="2">
    <location>
        <begin position="147"/>
        <end position="165"/>
    </location>
</feature>
<dbReference type="EMBL" id="JH600070">
    <property type="protein sequence ID" value="EIJ44283.1"/>
    <property type="molecule type" value="Genomic_DNA"/>
</dbReference>
<gene>
    <name evidence="3" type="ORF">BegalDRAFT_3469</name>
</gene>
<feature type="transmembrane region" description="Helical" evidence="2">
    <location>
        <begin position="301"/>
        <end position="318"/>
    </location>
</feature>
<feature type="transmembrane region" description="Helical" evidence="2">
    <location>
        <begin position="325"/>
        <end position="344"/>
    </location>
</feature>
<feature type="transmembrane region" description="Helical" evidence="2">
    <location>
        <begin position="121"/>
        <end position="140"/>
    </location>
</feature>
<proteinExistence type="predicted"/>
<keyword evidence="1" id="KW-0802">TPR repeat</keyword>
<dbReference type="RefSeq" id="WP_002692209.1">
    <property type="nucleotide sequence ID" value="NZ_JH600070.1"/>
</dbReference>
<feature type="transmembrane region" description="Helical" evidence="2">
    <location>
        <begin position="262"/>
        <end position="281"/>
    </location>
</feature>
<feature type="repeat" description="TPR" evidence="1">
    <location>
        <begin position="504"/>
        <end position="537"/>
    </location>
</feature>
<feature type="transmembrane region" description="Helical" evidence="2">
    <location>
        <begin position="171"/>
        <end position="189"/>
    </location>
</feature>
<dbReference type="Proteomes" id="UP000005744">
    <property type="component" value="Unassembled WGS sequence"/>
</dbReference>
<evidence type="ECO:0000256" key="2">
    <source>
        <dbReference type="SAM" id="Phobius"/>
    </source>
</evidence>
<dbReference type="GO" id="GO:0000030">
    <property type="term" value="F:mannosyltransferase activity"/>
    <property type="evidence" value="ECO:0007669"/>
    <property type="project" value="TreeGrafter"/>
</dbReference>
<dbReference type="GO" id="GO:0035269">
    <property type="term" value="P:protein O-linked glycosylation via mannose"/>
    <property type="evidence" value="ECO:0007669"/>
    <property type="project" value="TreeGrafter"/>
</dbReference>
<organism evidence="3 4">
    <name type="scientific">Beggiatoa alba B18LD</name>
    <dbReference type="NCBI Taxonomy" id="395493"/>
    <lineage>
        <taxon>Bacteria</taxon>
        <taxon>Pseudomonadati</taxon>
        <taxon>Pseudomonadota</taxon>
        <taxon>Gammaproteobacteria</taxon>
        <taxon>Thiotrichales</taxon>
        <taxon>Thiotrichaceae</taxon>
        <taxon>Beggiatoa</taxon>
    </lineage>
</organism>
<dbReference type="OrthoDB" id="8566379at2"/>
<dbReference type="InterPro" id="IPR019734">
    <property type="entry name" value="TPR_rpt"/>
</dbReference>
<evidence type="ECO:0000256" key="1">
    <source>
        <dbReference type="PROSITE-ProRule" id="PRU00339"/>
    </source>
</evidence>
<keyword evidence="2" id="KW-1133">Transmembrane helix</keyword>
<feature type="repeat" description="TPR" evidence="1">
    <location>
        <begin position="538"/>
        <end position="571"/>
    </location>
</feature>
<dbReference type="SUPFAM" id="SSF48452">
    <property type="entry name" value="TPR-like"/>
    <property type="match status" value="1"/>
</dbReference>
<feature type="transmembrane region" description="Helical" evidence="2">
    <location>
        <begin position="356"/>
        <end position="375"/>
    </location>
</feature>
<dbReference type="PANTHER" id="PTHR44216">
    <property type="entry name" value="PROTEIN O-MANNOSYL-TRANSFERASE TMTC2"/>
    <property type="match status" value="1"/>
</dbReference>
<evidence type="ECO:0000313" key="3">
    <source>
        <dbReference type="EMBL" id="EIJ44283.1"/>
    </source>
</evidence>
<dbReference type="HOGENOM" id="CLU_011615_5_1_6"/>
<feature type="transmembrane region" description="Helical" evidence="2">
    <location>
        <begin position="7"/>
        <end position="25"/>
    </location>
</feature>
<keyword evidence="2" id="KW-0472">Membrane</keyword>
<feature type="transmembrane region" description="Helical" evidence="2">
    <location>
        <begin position="79"/>
        <end position="101"/>
    </location>
</feature>
<dbReference type="PANTHER" id="PTHR44216:SF3">
    <property type="entry name" value="PROTEIN O-MANNOSYL-TRANSFERASE TMTC2"/>
    <property type="match status" value="1"/>
</dbReference>
<dbReference type="InterPro" id="IPR052384">
    <property type="entry name" value="TMTC_O-mannosyltransferase"/>
</dbReference>
<dbReference type="AlphaFoldDB" id="I3CKZ0"/>
<dbReference type="SMART" id="SM00028">
    <property type="entry name" value="TPR"/>
    <property type="match status" value="3"/>
</dbReference>
<accession>I3CKZ0</accession>
<evidence type="ECO:0000313" key="4">
    <source>
        <dbReference type="Proteomes" id="UP000005744"/>
    </source>
</evidence>
<keyword evidence="2" id="KW-0812">Transmembrane</keyword>
<dbReference type="Pfam" id="PF13432">
    <property type="entry name" value="TPR_16"/>
    <property type="match status" value="1"/>
</dbReference>
<dbReference type="InterPro" id="IPR011990">
    <property type="entry name" value="TPR-like_helical_dom_sf"/>
</dbReference>
<feature type="transmembrane region" description="Helical" evidence="2">
    <location>
        <begin position="219"/>
        <end position="241"/>
    </location>
</feature>
<dbReference type="Gene3D" id="1.25.40.10">
    <property type="entry name" value="Tetratricopeptide repeat domain"/>
    <property type="match status" value="1"/>
</dbReference>
<dbReference type="PROSITE" id="PS50005">
    <property type="entry name" value="TPR"/>
    <property type="match status" value="2"/>
</dbReference>
<keyword evidence="4" id="KW-1185">Reference proteome</keyword>
<feature type="transmembrane region" description="Helical" evidence="2">
    <location>
        <begin position="382"/>
        <end position="399"/>
    </location>
</feature>
<dbReference type="STRING" id="395493.BegalDRAFT_3469"/>
<name>I3CKZ0_9GAMM</name>
<dbReference type="eggNOG" id="COG0457">
    <property type="taxonomic scope" value="Bacteria"/>
</dbReference>
<protein>
    <submittedName>
        <fullName evidence="3">Tetratricopeptide repeat protein</fullName>
    </submittedName>
</protein>